<evidence type="ECO:0000313" key="2">
    <source>
        <dbReference type="Proteomes" id="UP001642483"/>
    </source>
</evidence>
<reference evidence="1 2" key="1">
    <citation type="submission" date="2024-02" db="EMBL/GenBank/DDBJ databases">
        <authorList>
            <person name="Daric V."/>
            <person name="Darras S."/>
        </authorList>
    </citation>
    <scope>NUCLEOTIDE SEQUENCE [LARGE SCALE GENOMIC DNA]</scope>
</reference>
<keyword evidence="2" id="KW-1185">Reference proteome</keyword>
<name>A0ABP0FCE9_CLALP</name>
<gene>
    <name evidence="1" type="ORF">CVLEPA_LOCUS6763</name>
</gene>
<organism evidence="1 2">
    <name type="scientific">Clavelina lepadiformis</name>
    <name type="common">Light-bulb sea squirt</name>
    <name type="synonym">Ascidia lepadiformis</name>
    <dbReference type="NCBI Taxonomy" id="159417"/>
    <lineage>
        <taxon>Eukaryota</taxon>
        <taxon>Metazoa</taxon>
        <taxon>Chordata</taxon>
        <taxon>Tunicata</taxon>
        <taxon>Ascidiacea</taxon>
        <taxon>Aplousobranchia</taxon>
        <taxon>Clavelinidae</taxon>
        <taxon>Clavelina</taxon>
    </lineage>
</organism>
<proteinExistence type="predicted"/>
<comment type="caution">
    <text evidence="1">The sequence shown here is derived from an EMBL/GenBank/DDBJ whole genome shotgun (WGS) entry which is preliminary data.</text>
</comment>
<accession>A0ABP0FCE9</accession>
<evidence type="ECO:0000313" key="1">
    <source>
        <dbReference type="EMBL" id="CAK8677378.1"/>
    </source>
</evidence>
<dbReference type="Proteomes" id="UP001642483">
    <property type="component" value="Unassembled WGS sequence"/>
</dbReference>
<dbReference type="EMBL" id="CAWYQH010000046">
    <property type="protein sequence ID" value="CAK8677378.1"/>
    <property type="molecule type" value="Genomic_DNA"/>
</dbReference>
<protein>
    <submittedName>
        <fullName evidence="1">Uncharacterized protein</fullName>
    </submittedName>
</protein>
<sequence length="81" mass="9288">MNPVCDGRWCCIPVCTKRCGLSTPPYPRHVSATQVCGNNFKGRDGILVFNNAIKRSQTRLRFSDCYKCAFIVEIQRIMDTW</sequence>